<dbReference type="GO" id="GO:0031267">
    <property type="term" value="F:small GTPase binding"/>
    <property type="evidence" value="ECO:0007669"/>
    <property type="project" value="TreeGrafter"/>
</dbReference>
<comment type="caution">
    <text evidence="4">The sequence shown here is derived from an EMBL/GenBank/DDBJ whole genome shotgun (WGS) entry which is preliminary data.</text>
</comment>
<dbReference type="InterPro" id="IPR000195">
    <property type="entry name" value="Rab-GAP-TBC_dom"/>
</dbReference>
<dbReference type="Gene3D" id="1.10.472.80">
    <property type="entry name" value="Ypt/Rab-GAP domain of gyp1p, domain 3"/>
    <property type="match status" value="1"/>
</dbReference>
<gene>
    <name evidence="4" type="ORF">SASPL_124697</name>
</gene>
<dbReference type="AlphaFoldDB" id="A0A8X8ZNK2"/>
<feature type="domain" description="Rab-GAP TBC" evidence="3">
    <location>
        <begin position="322"/>
        <end position="526"/>
    </location>
</feature>
<dbReference type="GO" id="GO:0005096">
    <property type="term" value="F:GTPase activator activity"/>
    <property type="evidence" value="ECO:0007669"/>
    <property type="project" value="TreeGrafter"/>
</dbReference>
<evidence type="ECO:0000313" key="4">
    <source>
        <dbReference type="EMBL" id="KAG6412037.1"/>
    </source>
</evidence>
<feature type="region of interest" description="Disordered" evidence="2">
    <location>
        <begin position="172"/>
        <end position="227"/>
    </location>
</feature>
<evidence type="ECO:0000313" key="5">
    <source>
        <dbReference type="Proteomes" id="UP000298416"/>
    </source>
</evidence>
<proteinExistence type="predicted"/>
<dbReference type="Proteomes" id="UP000298416">
    <property type="component" value="Unassembled WGS sequence"/>
</dbReference>
<dbReference type="SMART" id="SM00164">
    <property type="entry name" value="TBC"/>
    <property type="match status" value="1"/>
</dbReference>
<protein>
    <recommendedName>
        <fullName evidence="3">Rab-GAP TBC domain-containing protein</fullName>
    </recommendedName>
</protein>
<accession>A0A8X8ZNK2</accession>
<dbReference type="FunFam" id="1.10.472.80:FF:000013">
    <property type="entry name" value="TBC1 domain family member 8B"/>
    <property type="match status" value="1"/>
</dbReference>
<dbReference type="PANTHER" id="PTHR47219">
    <property type="entry name" value="RAB GTPASE-ACTIVATING PROTEIN 1-LIKE"/>
    <property type="match status" value="1"/>
</dbReference>
<feature type="compositionally biased region" description="Basic and acidic residues" evidence="2">
    <location>
        <begin position="359"/>
        <end position="377"/>
    </location>
</feature>
<dbReference type="FunFam" id="1.10.8.270:FF:000018">
    <property type="entry name" value="Ypt/Rab-GAP domain of gyp1p superfamily protein"/>
    <property type="match status" value="1"/>
</dbReference>
<keyword evidence="5" id="KW-1185">Reference proteome</keyword>
<dbReference type="EMBL" id="PNBA02000009">
    <property type="protein sequence ID" value="KAG6412037.1"/>
    <property type="molecule type" value="Genomic_DNA"/>
</dbReference>
<dbReference type="InterPro" id="IPR050302">
    <property type="entry name" value="Rab_GAP_TBC_domain"/>
</dbReference>
<feature type="compositionally biased region" description="Polar residues" evidence="2">
    <location>
        <begin position="149"/>
        <end position="159"/>
    </location>
</feature>
<feature type="region of interest" description="Disordered" evidence="2">
    <location>
        <begin position="258"/>
        <end position="298"/>
    </location>
</feature>
<dbReference type="PROSITE" id="PS50086">
    <property type="entry name" value="TBC_RABGAP"/>
    <property type="match status" value="1"/>
</dbReference>
<organism evidence="4">
    <name type="scientific">Salvia splendens</name>
    <name type="common">Scarlet sage</name>
    <dbReference type="NCBI Taxonomy" id="180675"/>
    <lineage>
        <taxon>Eukaryota</taxon>
        <taxon>Viridiplantae</taxon>
        <taxon>Streptophyta</taxon>
        <taxon>Embryophyta</taxon>
        <taxon>Tracheophyta</taxon>
        <taxon>Spermatophyta</taxon>
        <taxon>Magnoliopsida</taxon>
        <taxon>eudicotyledons</taxon>
        <taxon>Gunneridae</taxon>
        <taxon>Pentapetalae</taxon>
        <taxon>asterids</taxon>
        <taxon>lamiids</taxon>
        <taxon>Lamiales</taxon>
        <taxon>Lamiaceae</taxon>
        <taxon>Nepetoideae</taxon>
        <taxon>Mentheae</taxon>
        <taxon>Salviinae</taxon>
        <taxon>Salvia</taxon>
        <taxon>Salvia subgen. Calosphace</taxon>
        <taxon>core Calosphace</taxon>
    </lineage>
</organism>
<sequence>MLQLYTWEIFSNVSEDLSSTRVAITCVSAEFRIRNFRKFLSFPERGEIVVDVESLIAFDFEVDSYGFTVRPQHAHRYREYSNIYKEEEGERLAKWRGFLVQQEESTRASHAKEDDTEPVVSEVTEEQHDLSQTASEPLVSEVTKDPPALSQTASENVVSEVTEELRDLIQTASEEREDSAEQSAAISEVTAVEKVSGEDGNSSEKRSEGSIPPKEAPSNQHSKPREVKTWADISSSLNTIDHLMSLRIKKNANTKHEKIRCENNDLPSIDEGRADGGGSEDDSERTDSAEAPTVETSSSDILLPAESSFPWKQELASLVQLGVPRELRGEVWQAFVGVRTRRVDRYYQDLLAVECDAGSDGKEHDKSASEEKKGNLSEKLKKQIEKDLPRTFPGHPALNETGRNSLRRVLSAYALHNPSVGYCQAMNFFAGLLLLMMPEENAFWTLVGIIDDYFEGYFSQEMTESQVDQLVFEDLMRERFPKLVNHLDYLGVEVAWMSGPWFLSIFVNTLPWESVLRVWDVILFEGNRVMLFRTALALMDLYGPALVTTKDAGDVITLLQTLTGSTFDSSQLVLTACMGFLTITEDRLQERRQKHRPSVVSTFNERAKGCKSFKDPKGLATKLYSFKHDRGQIAKENEIEAGLNDNMDLGEIPCLESHSASLDEYLKGMTIDSEVDSLPDLQEQVIWLKVELCRLLEEKRSAMLRSEELESAFIEMVQEDNRMELAAKVEKLEKEVADLRQVLSDKKEGEKAMLEVLMNVEQEQRIADEARRSAEQQLRALQTKSNTNISMYAQEKYDKAMGALDAKEKRVVMAETMLEATLQYESGQILPTRLVYSREALVGGRGKTTLAITSPTMLMATSKIDDKKVTETIYNAHTLQ</sequence>
<reference evidence="4" key="1">
    <citation type="submission" date="2018-01" db="EMBL/GenBank/DDBJ databases">
        <authorList>
            <person name="Mao J.F."/>
        </authorList>
    </citation>
    <scope>NUCLEOTIDE SEQUENCE</scope>
    <source>
        <strain evidence="4">Huo1</strain>
        <tissue evidence="4">Leaf</tissue>
    </source>
</reference>
<dbReference type="Gene3D" id="1.10.8.270">
    <property type="entry name" value="putative rabgap domain of human tbc1 domain family member 14 like domains"/>
    <property type="match status" value="1"/>
</dbReference>
<evidence type="ECO:0000259" key="3">
    <source>
        <dbReference type="PROSITE" id="PS50086"/>
    </source>
</evidence>
<dbReference type="PANTHER" id="PTHR47219:SF20">
    <property type="entry name" value="TBC1 DOMAIN FAMILY MEMBER 2B"/>
    <property type="match status" value="1"/>
</dbReference>
<dbReference type="SUPFAM" id="SSF47923">
    <property type="entry name" value="Ypt/Rab-GAP domain of gyp1p"/>
    <property type="match status" value="2"/>
</dbReference>
<feature type="region of interest" description="Disordered" evidence="2">
    <location>
        <begin position="105"/>
        <end position="160"/>
    </location>
</feature>
<dbReference type="InterPro" id="IPR035969">
    <property type="entry name" value="Rab-GAP_TBC_sf"/>
</dbReference>
<name>A0A8X8ZNK2_SALSN</name>
<evidence type="ECO:0000256" key="2">
    <source>
        <dbReference type="SAM" id="MobiDB-lite"/>
    </source>
</evidence>
<keyword evidence="1" id="KW-0175">Coiled coil</keyword>
<evidence type="ECO:0000256" key="1">
    <source>
        <dbReference type="SAM" id="Coils"/>
    </source>
</evidence>
<dbReference type="Gene3D" id="1.10.10.750">
    <property type="entry name" value="Ypt/Rab-GAP domain of gyp1p, domain 1"/>
    <property type="match status" value="1"/>
</dbReference>
<reference evidence="4" key="2">
    <citation type="submission" date="2020-08" db="EMBL/GenBank/DDBJ databases">
        <title>Plant Genome Project.</title>
        <authorList>
            <person name="Zhang R.-G."/>
        </authorList>
    </citation>
    <scope>NUCLEOTIDE SEQUENCE</scope>
    <source>
        <strain evidence="4">Huo1</strain>
        <tissue evidence="4">Leaf</tissue>
    </source>
</reference>
<feature type="region of interest" description="Disordered" evidence="2">
    <location>
        <begin position="358"/>
        <end position="377"/>
    </location>
</feature>
<feature type="coiled-coil region" evidence="1">
    <location>
        <begin position="715"/>
        <end position="784"/>
    </location>
</feature>
<dbReference type="Pfam" id="PF00566">
    <property type="entry name" value="RabGAP-TBC"/>
    <property type="match status" value="1"/>
</dbReference>